<dbReference type="Pfam" id="PF13276">
    <property type="entry name" value="HTH_21"/>
    <property type="match status" value="1"/>
</dbReference>
<name>A0ABV6DVL3_9BACL</name>
<comment type="caution">
    <text evidence="2">The sequence shown here is derived from an EMBL/GenBank/DDBJ whole genome shotgun (WGS) entry which is preliminary data.</text>
</comment>
<proteinExistence type="predicted"/>
<dbReference type="PANTHER" id="PTHR46889">
    <property type="entry name" value="TRANSPOSASE INSF FOR INSERTION SEQUENCE IS3B-RELATED"/>
    <property type="match status" value="1"/>
</dbReference>
<dbReference type="RefSeq" id="WP_377475138.1">
    <property type="nucleotide sequence ID" value="NZ_JBHLWN010000124.1"/>
</dbReference>
<reference evidence="2 3" key="1">
    <citation type="submission" date="2024-09" db="EMBL/GenBank/DDBJ databases">
        <authorList>
            <person name="Sun Q."/>
            <person name="Mori K."/>
        </authorList>
    </citation>
    <scope>NUCLEOTIDE SEQUENCE [LARGE SCALE GENOMIC DNA]</scope>
    <source>
        <strain evidence="2 3">CCM 7759</strain>
    </source>
</reference>
<dbReference type="InterPro" id="IPR050900">
    <property type="entry name" value="Transposase_IS3/IS150/IS904"/>
</dbReference>
<sequence length="122" mass="14435">MELQEELAILKGSAHLRQRKELRFQFIEDHRSEFRVEKMCSVMQVSRSGFYKWRKAMPSELELRKAKVLERVAYYFHDSEGRYGSPKITQLLRKEGVGISERTVGNYMKELGIQAHIEQSLR</sequence>
<feature type="domain" description="HTH-like" evidence="1">
    <location>
        <begin position="67"/>
        <end position="116"/>
    </location>
</feature>
<dbReference type="PANTHER" id="PTHR46889:SF4">
    <property type="entry name" value="TRANSPOSASE INSO FOR INSERTION SEQUENCE ELEMENT IS911B-RELATED"/>
    <property type="match status" value="1"/>
</dbReference>
<gene>
    <name evidence="2" type="ORF">ACFFK0_30360</name>
</gene>
<dbReference type="Proteomes" id="UP001589776">
    <property type="component" value="Unassembled WGS sequence"/>
</dbReference>
<protein>
    <submittedName>
        <fullName evidence="2">IS3 family transposase</fullName>
    </submittedName>
</protein>
<dbReference type="InterPro" id="IPR025948">
    <property type="entry name" value="HTH-like_dom"/>
</dbReference>
<accession>A0ABV6DVL3</accession>
<evidence type="ECO:0000259" key="1">
    <source>
        <dbReference type="Pfam" id="PF13276"/>
    </source>
</evidence>
<organism evidence="2 3">
    <name type="scientific">Paenibacillus chartarius</name>
    <dbReference type="NCBI Taxonomy" id="747481"/>
    <lineage>
        <taxon>Bacteria</taxon>
        <taxon>Bacillati</taxon>
        <taxon>Bacillota</taxon>
        <taxon>Bacilli</taxon>
        <taxon>Bacillales</taxon>
        <taxon>Paenibacillaceae</taxon>
        <taxon>Paenibacillus</taxon>
    </lineage>
</organism>
<evidence type="ECO:0000313" key="3">
    <source>
        <dbReference type="Proteomes" id="UP001589776"/>
    </source>
</evidence>
<keyword evidence="3" id="KW-1185">Reference proteome</keyword>
<dbReference type="EMBL" id="JBHLWN010000124">
    <property type="protein sequence ID" value="MFC0216705.1"/>
    <property type="molecule type" value="Genomic_DNA"/>
</dbReference>
<evidence type="ECO:0000313" key="2">
    <source>
        <dbReference type="EMBL" id="MFC0216705.1"/>
    </source>
</evidence>